<dbReference type="HOGENOM" id="CLU_1216403_0_0_1"/>
<sequence length="228" mass="23611">MPPKANHILASWGPAQSPPATCPFPDTASLQTRSLSPSPSSYNGRSSSSQQQTQRPVAFAAAAAAATTSSSSPSSPATHSSSSSSDGAEPSDGVLRRRDRVGAVRLLPCGVGRGGGGGKEQEGCAARGGAAAARAVDGEVRGDGEAQGRGGGAARRRGGGVRRRGGLRQGRRRRAALRANAGVQVHGQPVQDLLQGRDLALYKTHNPPCCHGCRLQERIKHEIHQQYE</sequence>
<feature type="region of interest" description="Disordered" evidence="1">
    <location>
        <begin position="1"/>
        <end position="99"/>
    </location>
</feature>
<evidence type="ECO:0000313" key="3">
    <source>
        <dbReference type="Proteomes" id="UP000026961"/>
    </source>
</evidence>
<reference evidence="2" key="1">
    <citation type="submission" date="2013-08" db="EMBL/GenBank/DDBJ databases">
        <title>Oryza genome evolution.</title>
        <authorList>
            <person name="Wing R.A."/>
            <person name="Panaud O."/>
            <person name="Oliveira A.C."/>
        </authorList>
    </citation>
    <scope>NUCLEOTIDE SEQUENCE</scope>
</reference>
<dbReference type="AlphaFoldDB" id="A0A0D9YAY3"/>
<proteinExistence type="predicted"/>
<name>A0A0D9YAY3_9ORYZ</name>
<feature type="region of interest" description="Disordered" evidence="1">
    <location>
        <begin position="141"/>
        <end position="172"/>
    </location>
</feature>
<keyword evidence="3" id="KW-1185">Reference proteome</keyword>
<protein>
    <submittedName>
        <fullName evidence="2">Uncharacterized protein</fullName>
    </submittedName>
</protein>
<feature type="compositionally biased region" description="Low complexity" evidence="1">
    <location>
        <begin position="29"/>
        <end position="85"/>
    </location>
</feature>
<reference evidence="2" key="3">
    <citation type="submission" date="2018-05" db="EMBL/GenBank/DDBJ databases">
        <title>OgluRS3 (Oryza glumaepatula Reference Sequence Version 3).</title>
        <authorList>
            <person name="Zhang J."/>
            <person name="Kudrna D."/>
            <person name="Lee S."/>
            <person name="Talag J."/>
            <person name="Welchert J."/>
            <person name="Wing R.A."/>
        </authorList>
    </citation>
    <scope>NUCLEOTIDE SEQUENCE [LARGE SCALE GENOMIC DNA]</scope>
</reference>
<dbReference type="Gramene" id="OGLUM01G24260.3">
    <property type="protein sequence ID" value="OGLUM01G24260.3"/>
    <property type="gene ID" value="OGLUM01G24260"/>
</dbReference>
<dbReference type="Proteomes" id="UP000026961">
    <property type="component" value="Chromosome 1"/>
</dbReference>
<evidence type="ECO:0000256" key="1">
    <source>
        <dbReference type="SAM" id="MobiDB-lite"/>
    </source>
</evidence>
<accession>A0A0D9YAY3</accession>
<dbReference type="EnsemblPlants" id="OGLUM01G24260.3">
    <property type="protein sequence ID" value="OGLUM01G24260.3"/>
    <property type="gene ID" value="OGLUM01G24260"/>
</dbReference>
<reference evidence="2" key="2">
    <citation type="submission" date="2015-04" db="UniProtKB">
        <authorList>
            <consortium name="EnsemblPlants"/>
        </authorList>
    </citation>
    <scope>IDENTIFICATION</scope>
</reference>
<organism evidence="2">
    <name type="scientific">Oryza glumipatula</name>
    <dbReference type="NCBI Taxonomy" id="40148"/>
    <lineage>
        <taxon>Eukaryota</taxon>
        <taxon>Viridiplantae</taxon>
        <taxon>Streptophyta</taxon>
        <taxon>Embryophyta</taxon>
        <taxon>Tracheophyta</taxon>
        <taxon>Spermatophyta</taxon>
        <taxon>Magnoliopsida</taxon>
        <taxon>Liliopsida</taxon>
        <taxon>Poales</taxon>
        <taxon>Poaceae</taxon>
        <taxon>BOP clade</taxon>
        <taxon>Oryzoideae</taxon>
        <taxon>Oryzeae</taxon>
        <taxon>Oryzinae</taxon>
        <taxon>Oryza</taxon>
    </lineage>
</organism>
<feature type="compositionally biased region" description="Basic residues" evidence="1">
    <location>
        <begin position="154"/>
        <end position="172"/>
    </location>
</feature>
<evidence type="ECO:0000313" key="2">
    <source>
        <dbReference type="EnsemblPlants" id="OGLUM01G24260.3"/>
    </source>
</evidence>